<dbReference type="Proteomes" id="UP001601058">
    <property type="component" value="Unassembled WGS sequence"/>
</dbReference>
<proteinExistence type="predicted"/>
<evidence type="ECO:0000313" key="1">
    <source>
        <dbReference type="EMBL" id="MFE8697946.1"/>
    </source>
</evidence>
<dbReference type="EMBL" id="JBIACJ010000009">
    <property type="protein sequence ID" value="MFE8697946.1"/>
    <property type="molecule type" value="Genomic_DNA"/>
</dbReference>
<reference evidence="1 2" key="1">
    <citation type="submission" date="2024-08" db="EMBL/GenBank/DDBJ databases">
        <title>Two novel Cytobacillus novel species.</title>
        <authorList>
            <person name="Liu G."/>
        </authorList>
    </citation>
    <scope>NUCLEOTIDE SEQUENCE [LARGE SCALE GENOMIC DNA]</scope>
    <source>
        <strain evidence="1 2">FJAT-53684</strain>
    </source>
</reference>
<evidence type="ECO:0000313" key="2">
    <source>
        <dbReference type="Proteomes" id="UP001601058"/>
    </source>
</evidence>
<sequence length="67" mass="8022">MGILYDSVKMQQELKHKFVIEKLLEVGITESQEGTSIYELDYEELKYELVMASFRQIDTQNDQNKWF</sequence>
<organism evidence="1 2">
    <name type="scientific">Cytobacillus mangrovibacter</name>
    <dbReference type="NCBI Taxonomy" id="3299024"/>
    <lineage>
        <taxon>Bacteria</taxon>
        <taxon>Bacillati</taxon>
        <taxon>Bacillota</taxon>
        <taxon>Bacilli</taxon>
        <taxon>Bacillales</taxon>
        <taxon>Bacillaceae</taxon>
        <taxon>Cytobacillus</taxon>
    </lineage>
</organism>
<gene>
    <name evidence="1" type="ORF">ACFYKT_16515</name>
</gene>
<comment type="caution">
    <text evidence="1">The sequence shown here is derived from an EMBL/GenBank/DDBJ whole genome shotgun (WGS) entry which is preliminary data.</text>
</comment>
<accession>A0ABW6K197</accession>
<keyword evidence="2" id="KW-1185">Reference proteome</keyword>
<dbReference type="RefSeq" id="WP_389221869.1">
    <property type="nucleotide sequence ID" value="NZ_JBIACJ010000009.1"/>
</dbReference>
<protein>
    <recommendedName>
        <fullName evidence="3">Fur-regulated basic protein FbpA</fullName>
    </recommendedName>
</protein>
<name>A0ABW6K197_9BACI</name>
<evidence type="ECO:0008006" key="3">
    <source>
        <dbReference type="Google" id="ProtNLM"/>
    </source>
</evidence>